<evidence type="ECO:0000256" key="3">
    <source>
        <dbReference type="ARBA" id="ARBA00022448"/>
    </source>
</evidence>
<dbReference type="InterPro" id="IPR037363">
    <property type="entry name" value="Sec13/Seh1_fam"/>
</dbReference>
<dbReference type="EMBL" id="QKWP01000873">
    <property type="protein sequence ID" value="RIB13991.1"/>
    <property type="molecule type" value="Genomic_DNA"/>
</dbReference>
<feature type="repeat" description="WD" evidence="10">
    <location>
        <begin position="224"/>
        <end position="256"/>
    </location>
</feature>
<gene>
    <name evidence="11" type="ORF">C2G38_2196356</name>
</gene>
<dbReference type="GO" id="GO:0005198">
    <property type="term" value="F:structural molecule activity"/>
    <property type="evidence" value="ECO:0007669"/>
    <property type="project" value="InterPro"/>
</dbReference>
<dbReference type="OrthoDB" id="5566198at2759"/>
<keyword evidence="9" id="KW-0539">Nucleus</keyword>
<dbReference type="InterPro" id="IPR001680">
    <property type="entry name" value="WD40_rpt"/>
</dbReference>
<evidence type="ECO:0000256" key="9">
    <source>
        <dbReference type="ARBA" id="ARBA00023242"/>
    </source>
</evidence>
<dbReference type="GO" id="GO:0031080">
    <property type="term" value="C:nuclear pore outer ring"/>
    <property type="evidence" value="ECO:0007669"/>
    <property type="project" value="TreeGrafter"/>
</dbReference>
<dbReference type="GO" id="GO:0051028">
    <property type="term" value="P:mRNA transport"/>
    <property type="evidence" value="ECO:0007669"/>
    <property type="project" value="UniProtKB-KW"/>
</dbReference>
<keyword evidence="3" id="KW-0813">Transport</keyword>
<evidence type="ECO:0000256" key="5">
    <source>
        <dbReference type="ARBA" id="ARBA00022737"/>
    </source>
</evidence>
<evidence type="ECO:0000256" key="7">
    <source>
        <dbReference type="ARBA" id="ARBA00022927"/>
    </source>
</evidence>
<accession>A0A397UWJ5</accession>
<evidence type="ECO:0000256" key="6">
    <source>
        <dbReference type="ARBA" id="ARBA00022816"/>
    </source>
</evidence>
<dbReference type="PROSITE" id="PS50082">
    <property type="entry name" value="WD_REPEATS_2"/>
    <property type="match status" value="1"/>
</dbReference>
<dbReference type="PANTHER" id="PTHR11024:SF3">
    <property type="entry name" value="NUCLEOPORIN SEH1"/>
    <property type="match status" value="1"/>
</dbReference>
<dbReference type="PANTHER" id="PTHR11024">
    <property type="entry name" value="NUCLEAR PORE COMPLEX PROTEIN SEC13 / SEH1 FAMILY MEMBER"/>
    <property type="match status" value="1"/>
</dbReference>
<dbReference type="Pfam" id="PF00400">
    <property type="entry name" value="WD40"/>
    <property type="match status" value="2"/>
</dbReference>
<keyword evidence="7" id="KW-0653">Protein transport</keyword>
<sequence>MLLTDLIHDVSYDFYSKPALQDTSSWELVDSWRFGQVKIASCSFDRSVRIWEEQENEPKNSSGRWALRASLVDSSASVKDIEFAPNNWGLKLATVAADGVLRIYEALEVNNLSDWSMMEEAGITNPGTVNKEVDGNYYLSWFPWKPQVSPMIVVGCGKKNCAKVCNNTLPNPHNKWIPFEVLHGHDDTIHDDRVFTSSQQDHKVGIFKLSNKPDGYSIENIAMLPDHGVEVWKVECNITGTILSSSGDDGKVRLWKSSHNDEWKCMSVISYEQQNDNMEM</sequence>
<keyword evidence="12" id="KW-1185">Reference proteome</keyword>
<proteinExistence type="inferred from homology"/>
<keyword evidence="6" id="KW-0509">mRNA transport</keyword>
<evidence type="ECO:0000256" key="4">
    <source>
        <dbReference type="ARBA" id="ARBA00022574"/>
    </source>
</evidence>
<evidence type="ECO:0000256" key="8">
    <source>
        <dbReference type="ARBA" id="ARBA00023132"/>
    </source>
</evidence>
<dbReference type="STRING" id="44941.A0A397UWJ5"/>
<evidence type="ECO:0000313" key="11">
    <source>
        <dbReference type="EMBL" id="RIB13991.1"/>
    </source>
</evidence>
<evidence type="ECO:0000313" key="12">
    <source>
        <dbReference type="Proteomes" id="UP000266673"/>
    </source>
</evidence>
<dbReference type="InterPro" id="IPR015943">
    <property type="entry name" value="WD40/YVTN_repeat-like_dom_sf"/>
</dbReference>
<evidence type="ECO:0000256" key="2">
    <source>
        <dbReference type="ARBA" id="ARBA00010102"/>
    </source>
</evidence>
<keyword evidence="8" id="KW-0906">Nuclear pore complex</keyword>
<name>A0A397UWJ5_9GLOM</name>
<dbReference type="GO" id="GO:0035859">
    <property type="term" value="C:Seh1-associated complex"/>
    <property type="evidence" value="ECO:0007669"/>
    <property type="project" value="TreeGrafter"/>
</dbReference>
<dbReference type="GO" id="GO:0034198">
    <property type="term" value="P:cellular response to amino acid starvation"/>
    <property type="evidence" value="ECO:0007669"/>
    <property type="project" value="TreeGrafter"/>
</dbReference>
<comment type="similarity">
    <text evidence="2">Belongs to the WD repeat SEC13 family.</text>
</comment>
<dbReference type="SUPFAM" id="SSF50978">
    <property type="entry name" value="WD40 repeat-like"/>
    <property type="match status" value="1"/>
</dbReference>
<evidence type="ECO:0000256" key="10">
    <source>
        <dbReference type="PROSITE-ProRule" id="PRU00221"/>
    </source>
</evidence>
<dbReference type="GO" id="GO:0015031">
    <property type="term" value="P:protein transport"/>
    <property type="evidence" value="ECO:0007669"/>
    <property type="project" value="UniProtKB-KW"/>
</dbReference>
<keyword evidence="8" id="KW-0811">Translocation</keyword>
<dbReference type="InterPro" id="IPR036322">
    <property type="entry name" value="WD40_repeat_dom_sf"/>
</dbReference>
<keyword evidence="5" id="KW-0677">Repeat</keyword>
<dbReference type="AlphaFoldDB" id="A0A397UWJ5"/>
<dbReference type="Gene3D" id="2.130.10.10">
    <property type="entry name" value="YVTN repeat-like/Quinoprotein amine dehydrogenase"/>
    <property type="match status" value="1"/>
</dbReference>
<organism evidence="11 12">
    <name type="scientific">Gigaspora rosea</name>
    <dbReference type="NCBI Taxonomy" id="44941"/>
    <lineage>
        <taxon>Eukaryota</taxon>
        <taxon>Fungi</taxon>
        <taxon>Fungi incertae sedis</taxon>
        <taxon>Mucoromycota</taxon>
        <taxon>Glomeromycotina</taxon>
        <taxon>Glomeromycetes</taxon>
        <taxon>Diversisporales</taxon>
        <taxon>Gigasporaceae</taxon>
        <taxon>Gigaspora</taxon>
    </lineage>
</organism>
<protein>
    <submittedName>
        <fullName evidence="11">WD40-repeat-containing domain protein</fullName>
    </submittedName>
</protein>
<evidence type="ECO:0000256" key="1">
    <source>
        <dbReference type="ARBA" id="ARBA00004567"/>
    </source>
</evidence>
<comment type="subcellular location">
    <subcellularLocation>
        <location evidence="1">Nucleus</location>
        <location evidence="1">Nuclear pore complex</location>
    </subcellularLocation>
</comment>
<comment type="caution">
    <text evidence="11">The sequence shown here is derived from an EMBL/GenBank/DDBJ whole genome shotgun (WGS) entry which is preliminary data.</text>
</comment>
<dbReference type="GO" id="GO:1904263">
    <property type="term" value="P:positive regulation of TORC1 signaling"/>
    <property type="evidence" value="ECO:0007669"/>
    <property type="project" value="TreeGrafter"/>
</dbReference>
<dbReference type="Proteomes" id="UP000266673">
    <property type="component" value="Unassembled WGS sequence"/>
</dbReference>
<dbReference type="SMART" id="SM00320">
    <property type="entry name" value="WD40"/>
    <property type="match status" value="3"/>
</dbReference>
<reference evidence="11 12" key="1">
    <citation type="submission" date="2018-06" db="EMBL/GenBank/DDBJ databases">
        <title>Comparative genomics reveals the genomic features of Rhizophagus irregularis, R. cerebriforme, R. diaphanum and Gigaspora rosea, and their symbiotic lifestyle signature.</title>
        <authorList>
            <person name="Morin E."/>
            <person name="San Clemente H."/>
            <person name="Chen E.C.H."/>
            <person name="De La Providencia I."/>
            <person name="Hainaut M."/>
            <person name="Kuo A."/>
            <person name="Kohler A."/>
            <person name="Murat C."/>
            <person name="Tang N."/>
            <person name="Roy S."/>
            <person name="Loubradou J."/>
            <person name="Henrissat B."/>
            <person name="Grigoriev I.V."/>
            <person name="Corradi N."/>
            <person name="Roux C."/>
            <person name="Martin F.M."/>
        </authorList>
    </citation>
    <scope>NUCLEOTIDE SEQUENCE [LARGE SCALE GENOMIC DNA]</scope>
    <source>
        <strain evidence="11 12">DAOM 194757</strain>
    </source>
</reference>
<keyword evidence="4 10" id="KW-0853">WD repeat</keyword>